<protein>
    <submittedName>
        <fullName evidence="1">Uncharacterized protein</fullName>
    </submittedName>
</protein>
<dbReference type="EMBL" id="KK107031">
    <property type="protein sequence ID" value="EZA62106.1"/>
    <property type="molecule type" value="Genomic_DNA"/>
</dbReference>
<feature type="non-terminal residue" evidence="1">
    <location>
        <position position="1"/>
    </location>
</feature>
<keyword evidence="2" id="KW-1185">Reference proteome</keyword>
<accession>A0A026X2A3</accession>
<gene>
    <name evidence="1" type="ORF">X777_05433</name>
</gene>
<evidence type="ECO:0000313" key="2">
    <source>
        <dbReference type="Proteomes" id="UP000053097"/>
    </source>
</evidence>
<reference evidence="1 2" key="1">
    <citation type="journal article" date="2014" name="Curr. Biol.">
        <title>The genome of the clonal raider ant Cerapachys biroi.</title>
        <authorList>
            <person name="Oxley P.R."/>
            <person name="Ji L."/>
            <person name="Fetter-Pruneda I."/>
            <person name="McKenzie S.K."/>
            <person name="Li C."/>
            <person name="Hu H."/>
            <person name="Zhang G."/>
            <person name="Kronauer D.J."/>
        </authorList>
    </citation>
    <scope>NUCLEOTIDE SEQUENCE [LARGE SCALE GENOMIC DNA]</scope>
</reference>
<dbReference type="Proteomes" id="UP000053097">
    <property type="component" value="Unassembled WGS sequence"/>
</dbReference>
<name>A0A026X2A3_OOCBI</name>
<evidence type="ECO:0000313" key="1">
    <source>
        <dbReference type="EMBL" id="EZA62106.1"/>
    </source>
</evidence>
<organism evidence="1 2">
    <name type="scientific">Ooceraea biroi</name>
    <name type="common">Clonal raider ant</name>
    <name type="synonym">Cerapachys biroi</name>
    <dbReference type="NCBI Taxonomy" id="2015173"/>
    <lineage>
        <taxon>Eukaryota</taxon>
        <taxon>Metazoa</taxon>
        <taxon>Ecdysozoa</taxon>
        <taxon>Arthropoda</taxon>
        <taxon>Hexapoda</taxon>
        <taxon>Insecta</taxon>
        <taxon>Pterygota</taxon>
        <taxon>Neoptera</taxon>
        <taxon>Endopterygota</taxon>
        <taxon>Hymenoptera</taxon>
        <taxon>Apocrita</taxon>
        <taxon>Aculeata</taxon>
        <taxon>Formicoidea</taxon>
        <taxon>Formicidae</taxon>
        <taxon>Dorylinae</taxon>
        <taxon>Ooceraea</taxon>
    </lineage>
</organism>
<proteinExistence type="predicted"/>
<sequence length="115" mass="13363">RIRDDFKRPSVFRELKLLAGVGVAFPQNCGTFAEHRSTTCGLSLSAYGRPPRINAIRHPDARARVFRMLFRPPRPAVLLIFYQNFYENSRSSDEETFLVYRFAENFQANFSMARI</sequence>
<dbReference type="AlphaFoldDB" id="A0A026X2A3"/>